<reference evidence="1" key="3">
    <citation type="submission" date="2025-09" db="UniProtKB">
        <authorList>
            <consortium name="Ensembl"/>
        </authorList>
    </citation>
    <scope>IDENTIFICATION</scope>
</reference>
<dbReference type="Ensembl" id="ENSCINT00000035681.1">
    <property type="protein sequence ID" value="ENSCINP00000031707.1"/>
    <property type="gene ID" value="ENSCING00000022793.1"/>
</dbReference>
<dbReference type="HOGENOM" id="CLU_3406259_0_0_1"/>
<dbReference type="Proteomes" id="UP000008144">
    <property type="component" value="Unassembled WGS sequence"/>
</dbReference>
<dbReference type="AlphaFoldDB" id="H2XPX3"/>
<dbReference type="InParanoid" id="H2XPX3"/>
<evidence type="ECO:0000313" key="2">
    <source>
        <dbReference type="Proteomes" id="UP000008144"/>
    </source>
</evidence>
<accession>H2XPX3</accession>
<reference evidence="2" key="1">
    <citation type="journal article" date="2002" name="Science">
        <title>The draft genome of Ciona intestinalis: insights into chordate and vertebrate origins.</title>
        <authorList>
            <person name="Dehal P."/>
            <person name="Satou Y."/>
            <person name="Campbell R.K."/>
            <person name="Chapman J."/>
            <person name="Degnan B."/>
            <person name="De Tomaso A."/>
            <person name="Davidson B."/>
            <person name="Di Gregorio A."/>
            <person name="Gelpke M."/>
            <person name="Goodstein D.M."/>
            <person name="Harafuji N."/>
            <person name="Hastings K.E."/>
            <person name="Ho I."/>
            <person name="Hotta K."/>
            <person name="Huang W."/>
            <person name="Kawashima T."/>
            <person name="Lemaire P."/>
            <person name="Martinez D."/>
            <person name="Meinertzhagen I.A."/>
            <person name="Necula S."/>
            <person name="Nonaka M."/>
            <person name="Putnam N."/>
            <person name="Rash S."/>
            <person name="Saiga H."/>
            <person name="Satake M."/>
            <person name="Terry A."/>
            <person name="Yamada L."/>
            <person name="Wang H.G."/>
            <person name="Awazu S."/>
            <person name="Azumi K."/>
            <person name="Boore J."/>
            <person name="Branno M."/>
            <person name="Chin-Bow S."/>
            <person name="DeSantis R."/>
            <person name="Doyle S."/>
            <person name="Francino P."/>
            <person name="Keys D.N."/>
            <person name="Haga S."/>
            <person name="Hayashi H."/>
            <person name="Hino K."/>
            <person name="Imai K.S."/>
            <person name="Inaba K."/>
            <person name="Kano S."/>
            <person name="Kobayashi K."/>
            <person name="Kobayashi M."/>
            <person name="Lee B.I."/>
            <person name="Makabe K.W."/>
            <person name="Manohar C."/>
            <person name="Matassi G."/>
            <person name="Medina M."/>
            <person name="Mochizuki Y."/>
            <person name="Mount S."/>
            <person name="Morishita T."/>
            <person name="Miura S."/>
            <person name="Nakayama A."/>
            <person name="Nishizaka S."/>
            <person name="Nomoto H."/>
            <person name="Ohta F."/>
            <person name="Oishi K."/>
            <person name="Rigoutsos I."/>
            <person name="Sano M."/>
            <person name="Sasaki A."/>
            <person name="Sasakura Y."/>
            <person name="Shoguchi E."/>
            <person name="Shin-i T."/>
            <person name="Spagnuolo A."/>
            <person name="Stainier D."/>
            <person name="Suzuki M.M."/>
            <person name="Tassy O."/>
            <person name="Takatori N."/>
            <person name="Tokuoka M."/>
            <person name="Yagi K."/>
            <person name="Yoshizaki F."/>
            <person name="Wada S."/>
            <person name="Zhang C."/>
            <person name="Hyatt P.D."/>
            <person name="Larimer F."/>
            <person name="Detter C."/>
            <person name="Doggett N."/>
            <person name="Glavina T."/>
            <person name="Hawkins T."/>
            <person name="Richardson P."/>
            <person name="Lucas S."/>
            <person name="Kohara Y."/>
            <person name="Levine M."/>
            <person name="Satoh N."/>
            <person name="Rokhsar D.S."/>
        </authorList>
    </citation>
    <scope>NUCLEOTIDE SEQUENCE [LARGE SCALE GENOMIC DNA]</scope>
</reference>
<protein>
    <submittedName>
        <fullName evidence="1">Uncharacterized protein</fullName>
    </submittedName>
</protein>
<name>H2XPX3_CIOIN</name>
<organism evidence="1 2">
    <name type="scientific">Ciona intestinalis</name>
    <name type="common">Transparent sea squirt</name>
    <name type="synonym">Ascidia intestinalis</name>
    <dbReference type="NCBI Taxonomy" id="7719"/>
    <lineage>
        <taxon>Eukaryota</taxon>
        <taxon>Metazoa</taxon>
        <taxon>Chordata</taxon>
        <taxon>Tunicata</taxon>
        <taxon>Ascidiacea</taxon>
        <taxon>Phlebobranchia</taxon>
        <taxon>Cionidae</taxon>
        <taxon>Ciona</taxon>
    </lineage>
</organism>
<proteinExistence type="predicted"/>
<sequence length="30" mass="3680">MLLSSTRMTTYKNTGFFQKRMRFMLHTSHK</sequence>
<keyword evidence="2" id="KW-1185">Reference proteome</keyword>
<evidence type="ECO:0000313" key="1">
    <source>
        <dbReference type="Ensembl" id="ENSCINP00000031707.1"/>
    </source>
</evidence>
<reference evidence="1" key="2">
    <citation type="submission" date="2025-08" db="UniProtKB">
        <authorList>
            <consortium name="Ensembl"/>
        </authorList>
    </citation>
    <scope>IDENTIFICATION</scope>
</reference>